<keyword evidence="2" id="KW-1185">Reference proteome</keyword>
<sequence>MPRTMTLLASRHRAEQAYLLREVEQKTWAEIRDALKFKSTGAAQNAHKRHLARNPLPNAAGAAVGIVERKRHVLGVAVEALDKAFDRGDYRTVAQLTDAITRADAEFAKLYGLGSENVNVKIQRSPTEIIEEMRAALHRQIEEREQKAIGQ</sequence>
<name>A0A100WD03_MYCCR</name>
<organism evidence="1 2">
    <name type="scientific">Mycolicibacterium canariasense</name>
    <name type="common">Mycobacterium canariasense</name>
    <dbReference type="NCBI Taxonomy" id="228230"/>
    <lineage>
        <taxon>Bacteria</taxon>
        <taxon>Bacillati</taxon>
        <taxon>Actinomycetota</taxon>
        <taxon>Actinomycetes</taxon>
        <taxon>Mycobacteriales</taxon>
        <taxon>Mycobacteriaceae</taxon>
        <taxon>Mycolicibacterium</taxon>
    </lineage>
</organism>
<dbReference type="AlphaFoldDB" id="A0A100WD03"/>
<dbReference type="STRING" id="228230.RMCC_2724"/>
<reference evidence="2" key="1">
    <citation type="journal article" date="2016" name="Genome Announc.">
        <title>Draft Genome Sequences of Five Rapidly Growing Mycobacterium Species, M. thermoresistibile, M. fortuitum subsp. acetamidolyticum, M. canariasense, M. brisbanense, and M. novocastrense.</title>
        <authorList>
            <person name="Katahira K."/>
            <person name="Ogura Y."/>
            <person name="Gotoh Y."/>
            <person name="Hayashi T."/>
        </authorList>
    </citation>
    <scope>NUCLEOTIDE SEQUENCE [LARGE SCALE GENOMIC DNA]</scope>
    <source>
        <strain evidence="2">JCM15298</strain>
    </source>
</reference>
<accession>A0A100WD03</accession>
<dbReference type="Proteomes" id="UP000069443">
    <property type="component" value="Unassembled WGS sequence"/>
</dbReference>
<evidence type="ECO:0000313" key="1">
    <source>
        <dbReference type="EMBL" id="GAS95758.1"/>
    </source>
</evidence>
<comment type="caution">
    <text evidence="1">The sequence shown here is derived from an EMBL/GenBank/DDBJ whole genome shotgun (WGS) entry which is preliminary data.</text>
</comment>
<evidence type="ECO:0000313" key="2">
    <source>
        <dbReference type="Proteomes" id="UP000069443"/>
    </source>
</evidence>
<gene>
    <name evidence="1" type="ORF">RMCC_2724</name>
</gene>
<reference evidence="2" key="2">
    <citation type="submission" date="2016-02" db="EMBL/GenBank/DDBJ databases">
        <title>Draft genome sequence of five rapidly growing Mycobacterium species.</title>
        <authorList>
            <person name="Katahira K."/>
            <person name="Gotou Y."/>
            <person name="Iida K."/>
            <person name="Ogura Y."/>
            <person name="Hayashi T."/>
        </authorList>
    </citation>
    <scope>NUCLEOTIDE SEQUENCE [LARGE SCALE GENOMIC DNA]</scope>
    <source>
        <strain evidence="2">JCM15298</strain>
    </source>
</reference>
<protein>
    <submittedName>
        <fullName evidence="1">Uncharacterized protein</fullName>
    </submittedName>
</protein>
<proteinExistence type="predicted"/>
<dbReference type="EMBL" id="BCSY01000044">
    <property type="protein sequence ID" value="GAS95758.1"/>
    <property type="molecule type" value="Genomic_DNA"/>
</dbReference>